<dbReference type="Gene3D" id="2.130.10.10">
    <property type="entry name" value="YVTN repeat-like/Quinoprotein amine dehydrogenase"/>
    <property type="match status" value="1"/>
</dbReference>
<evidence type="ECO:0000313" key="2">
    <source>
        <dbReference type="Proteomes" id="UP000179807"/>
    </source>
</evidence>
<keyword evidence="2" id="KW-1185">Reference proteome</keyword>
<gene>
    <name evidence="1" type="ORF">TRFO_14252</name>
</gene>
<dbReference type="VEuPathDB" id="TrichDB:TRFO_14252"/>
<reference evidence="1" key="1">
    <citation type="submission" date="2016-10" db="EMBL/GenBank/DDBJ databases">
        <authorList>
            <person name="Benchimol M."/>
            <person name="Almeida L.G."/>
            <person name="Vasconcelos A.T."/>
            <person name="Perreira-Neves A."/>
            <person name="Rosa I.A."/>
            <person name="Tasca T."/>
            <person name="Bogo M.R."/>
            <person name="de Souza W."/>
        </authorList>
    </citation>
    <scope>NUCLEOTIDE SEQUENCE [LARGE SCALE GENOMIC DNA]</scope>
    <source>
        <strain evidence="1">K</strain>
    </source>
</reference>
<dbReference type="OrthoDB" id="10498007at2759"/>
<protein>
    <submittedName>
        <fullName evidence="1">Uncharacterized protein</fullName>
    </submittedName>
</protein>
<dbReference type="Proteomes" id="UP000179807">
    <property type="component" value="Unassembled WGS sequence"/>
</dbReference>
<dbReference type="AlphaFoldDB" id="A0A1J4KZV0"/>
<dbReference type="InterPro" id="IPR015943">
    <property type="entry name" value="WD40/YVTN_repeat-like_dom_sf"/>
</dbReference>
<dbReference type="InterPro" id="IPR036322">
    <property type="entry name" value="WD40_repeat_dom_sf"/>
</dbReference>
<sequence length="294" mass="32906">MQINEQVTVVKAFPGVSSLCSFGCKSGRIGIFDIETNRFSYNYNIDKPIVAIDIDDENIMHTANDFHILRHDHRCKAGPTLQLQTTSEIVDIAVYETSIAAATKDGIMISDGRNIQRKITDNKINSIPPAKLHFLNKNSLVSGYEDSTVTIWDFFTEDMKTLDVPLMLKNRKMKPLSITSYTYKKVESIAVGYESGISFYNNREFVEHSHFNQRGHFGAFTSGPCFGTDYIVAVVDDSSVLPCALDKDEFSPLTIHGVNISSITANYLMLVAADDDEEGYIAVFMPEVFGDEFF</sequence>
<dbReference type="GeneID" id="94832412"/>
<comment type="caution">
    <text evidence="1">The sequence shown here is derived from an EMBL/GenBank/DDBJ whole genome shotgun (WGS) entry which is preliminary data.</text>
</comment>
<evidence type="ECO:0000313" key="1">
    <source>
        <dbReference type="EMBL" id="OHT15230.1"/>
    </source>
</evidence>
<proteinExistence type="predicted"/>
<name>A0A1J4KZV0_9EUKA</name>
<organism evidence="1 2">
    <name type="scientific">Tritrichomonas foetus</name>
    <dbReference type="NCBI Taxonomy" id="1144522"/>
    <lineage>
        <taxon>Eukaryota</taxon>
        <taxon>Metamonada</taxon>
        <taxon>Parabasalia</taxon>
        <taxon>Tritrichomonadida</taxon>
        <taxon>Tritrichomonadidae</taxon>
        <taxon>Tritrichomonas</taxon>
    </lineage>
</organism>
<dbReference type="RefSeq" id="XP_068368366.1">
    <property type="nucleotide sequence ID" value="XM_068497708.1"/>
</dbReference>
<dbReference type="EMBL" id="MLAK01000250">
    <property type="protein sequence ID" value="OHT15230.1"/>
    <property type="molecule type" value="Genomic_DNA"/>
</dbReference>
<accession>A0A1J4KZV0</accession>
<dbReference type="SUPFAM" id="SSF50978">
    <property type="entry name" value="WD40 repeat-like"/>
    <property type="match status" value="1"/>
</dbReference>